<dbReference type="AlphaFoldDB" id="A0A7J7NXK8"/>
<keyword evidence="1" id="KW-0812">Transmembrane</keyword>
<comment type="caution">
    <text evidence="2">The sequence shown here is derived from an EMBL/GenBank/DDBJ whole genome shotgun (WGS) entry which is preliminary data.</text>
</comment>
<gene>
    <name evidence="2" type="ORF">GIB67_011833</name>
</gene>
<name>A0A7J7NXK8_9MAGN</name>
<dbReference type="Proteomes" id="UP000541444">
    <property type="component" value="Unassembled WGS sequence"/>
</dbReference>
<dbReference type="OrthoDB" id="1937384at2759"/>
<proteinExistence type="predicted"/>
<keyword evidence="3" id="KW-1185">Reference proteome</keyword>
<evidence type="ECO:0000313" key="3">
    <source>
        <dbReference type="Proteomes" id="UP000541444"/>
    </source>
</evidence>
<sequence>MEKFLRNLDILISAPLKVYVIISILGCKCFEFENISQTCYPFFGVLNADIKPYKSGFLKVLDIHTIYWEQSGNSQGHDGFYDKLESELQGLPNTYYVGRLIPFYLTKRNSSYAMALVVKHFVGDNALLAYPHVKVLCIPFYVFRWLLGGGGGVEVLGACGWLGGGLLLLSFVVVVVWCVIRGGSVLGFLLWVSSVFVGGNILFLELWVASVQFYSNRPVSV</sequence>
<keyword evidence="1" id="KW-1133">Transmembrane helix</keyword>
<evidence type="ECO:0000313" key="2">
    <source>
        <dbReference type="EMBL" id="KAF6171936.1"/>
    </source>
</evidence>
<reference evidence="2 3" key="1">
    <citation type="journal article" date="2020" name="IScience">
        <title>Genome Sequencing of the Endangered Kingdonia uniflora (Circaeasteraceae, Ranunculales) Reveals Potential Mechanisms of Evolutionary Specialization.</title>
        <authorList>
            <person name="Sun Y."/>
            <person name="Deng T."/>
            <person name="Zhang A."/>
            <person name="Moore M.J."/>
            <person name="Landis J.B."/>
            <person name="Lin N."/>
            <person name="Zhang H."/>
            <person name="Zhang X."/>
            <person name="Huang J."/>
            <person name="Zhang X."/>
            <person name="Sun H."/>
            <person name="Wang H."/>
        </authorList>
    </citation>
    <scope>NUCLEOTIDE SEQUENCE [LARGE SCALE GENOMIC DNA]</scope>
    <source>
        <strain evidence="2">TB1705</strain>
        <tissue evidence="2">Leaf</tissue>
    </source>
</reference>
<evidence type="ECO:0000256" key="1">
    <source>
        <dbReference type="SAM" id="Phobius"/>
    </source>
</evidence>
<dbReference type="InterPro" id="IPR036188">
    <property type="entry name" value="FAD/NAD-bd_sf"/>
</dbReference>
<keyword evidence="1" id="KW-0472">Membrane</keyword>
<organism evidence="2 3">
    <name type="scientific">Kingdonia uniflora</name>
    <dbReference type="NCBI Taxonomy" id="39325"/>
    <lineage>
        <taxon>Eukaryota</taxon>
        <taxon>Viridiplantae</taxon>
        <taxon>Streptophyta</taxon>
        <taxon>Embryophyta</taxon>
        <taxon>Tracheophyta</taxon>
        <taxon>Spermatophyta</taxon>
        <taxon>Magnoliopsida</taxon>
        <taxon>Ranunculales</taxon>
        <taxon>Circaeasteraceae</taxon>
        <taxon>Kingdonia</taxon>
    </lineage>
</organism>
<feature type="transmembrane region" description="Helical" evidence="1">
    <location>
        <begin position="187"/>
        <end position="209"/>
    </location>
</feature>
<feature type="transmembrane region" description="Helical" evidence="1">
    <location>
        <begin position="155"/>
        <end position="180"/>
    </location>
</feature>
<accession>A0A7J7NXK8</accession>
<dbReference type="Gene3D" id="3.50.50.60">
    <property type="entry name" value="FAD/NAD(P)-binding domain"/>
    <property type="match status" value="1"/>
</dbReference>
<feature type="transmembrane region" description="Helical" evidence="1">
    <location>
        <begin position="126"/>
        <end position="143"/>
    </location>
</feature>
<dbReference type="EMBL" id="JACGCM010000452">
    <property type="protein sequence ID" value="KAF6171936.1"/>
    <property type="molecule type" value="Genomic_DNA"/>
</dbReference>
<protein>
    <submittedName>
        <fullName evidence="2">Uncharacterized protein</fullName>
    </submittedName>
</protein>